<sequence length="153" mass="17900">MARASYTFTWQMVYEIEFASVIRRHHVYKTEWSPKLGERLVCRKEERKEAKEHDEYAVGTFIQESSKLVGHVPIELSFLVFTFLRAHEDNQVVVEVTGSRKLENGLVIPGTFKAVTRNRRLGAKFYEELNKVKQLCAHMDISIKEMRSKPVRL</sequence>
<gene>
    <name evidence="1" type="ORF">PEVE_00006106</name>
</gene>
<name>A0ABN8QN19_9CNID</name>
<comment type="caution">
    <text evidence="1">The sequence shown here is derived from an EMBL/GenBank/DDBJ whole genome shotgun (WGS) entry which is preliminary data.</text>
</comment>
<evidence type="ECO:0000313" key="1">
    <source>
        <dbReference type="EMBL" id="CAH3167600.1"/>
    </source>
</evidence>
<reference evidence="1 2" key="1">
    <citation type="submission" date="2022-05" db="EMBL/GenBank/DDBJ databases">
        <authorList>
            <consortium name="Genoscope - CEA"/>
            <person name="William W."/>
        </authorList>
    </citation>
    <scope>NUCLEOTIDE SEQUENCE [LARGE SCALE GENOMIC DNA]</scope>
</reference>
<keyword evidence="2" id="KW-1185">Reference proteome</keyword>
<protein>
    <submittedName>
        <fullName evidence="1">Uncharacterized protein</fullName>
    </submittedName>
</protein>
<accession>A0ABN8QN19</accession>
<dbReference type="EMBL" id="CALNXI010001394">
    <property type="protein sequence ID" value="CAH3167600.1"/>
    <property type="molecule type" value="Genomic_DNA"/>
</dbReference>
<organism evidence="1 2">
    <name type="scientific">Porites evermanni</name>
    <dbReference type="NCBI Taxonomy" id="104178"/>
    <lineage>
        <taxon>Eukaryota</taxon>
        <taxon>Metazoa</taxon>
        <taxon>Cnidaria</taxon>
        <taxon>Anthozoa</taxon>
        <taxon>Hexacorallia</taxon>
        <taxon>Scleractinia</taxon>
        <taxon>Fungiina</taxon>
        <taxon>Poritidae</taxon>
        <taxon>Porites</taxon>
    </lineage>
</organism>
<evidence type="ECO:0000313" key="2">
    <source>
        <dbReference type="Proteomes" id="UP001159427"/>
    </source>
</evidence>
<dbReference type="Proteomes" id="UP001159427">
    <property type="component" value="Unassembled WGS sequence"/>
</dbReference>
<proteinExistence type="predicted"/>